<dbReference type="InterPro" id="IPR005162">
    <property type="entry name" value="Retrotrans_gag_dom"/>
</dbReference>
<name>A0A0D3E540_BRAOL</name>
<dbReference type="PANTHER" id="PTHR35046">
    <property type="entry name" value="ZINC KNUCKLE (CCHC-TYPE) FAMILY PROTEIN"/>
    <property type="match status" value="1"/>
</dbReference>
<dbReference type="Gene3D" id="2.40.70.10">
    <property type="entry name" value="Acid Proteases"/>
    <property type="match status" value="1"/>
</dbReference>
<dbReference type="InterPro" id="IPR021109">
    <property type="entry name" value="Peptidase_aspartic_dom_sf"/>
</dbReference>
<feature type="region of interest" description="Disordered" evidence="2">
    <location>
        <begin position="141"/>
        <end position="196"/>
    </location>
</feature>
<keyword evidence="5" id="KW-1185">Reference proteome</keyword>
<dbReference type="SMART" id="SM00343">
    <property type="entry name" value="ZnF_C2HC"/>
    <property type="match status" value="1"/>
</dbReference>
<evidence type="ECO:0000313" key="4">
    <source>
        <dbReference type="EnsemblPlants" id="Bo9g042270.1"/>
    </source>
</evidence>
<dbReference type="GO" id="GO:0003676">
    <property type="term" value="F:nucleic acid binding"/>
    <property type="evidence" value="ECO:0007669"/>
    <property type="project" value="InterPro"/>
</dbReference>
<dbReference type="EnsemblPlants" id="Bo9g042270.1">
    <property type="protein sequence ID" value="Bo9g042270.1"/>
    <property type="gene ID" value="Bo9g042270"/>
</dbReference>
<sequence>MIRDYCVDDHYEWELEGKTNTRYSTGQVYGILSTKGLEVPWNYIVRITGGIPKHSFLRWLFVLNLSEPKPATQHRKDLQQTTVKLQHPAVVFAISISTVHPFVRCARLVSEPGYAPNPSQPATKAQVTALVTAVAKLTAQQTVPAARHDRRDRNDQVSVHNDSDDDANPFAPLRQNARRREDNNDDSSSDDDKDDSSWKTCFKLEIPLFNGSTVAEDLLDWFVTVEEIMEFKNIPRDQCVPLIAIRFCDRAAAWWYQNKTTRARSGKTKIHTWDKLKREMQIFFFPYNYKQLMFQKFQNLRQGLRQQIQFTLNLFRPQTIFEAHQQALTVEAQTRTGFSAWGSGRQTRSPSTTPASSSTPSDATTPKTETAIVPVDAQRQTRPGGFRCYTCGETGHRQSACPNRACRGLLLDEQPDDDNDPIYDDDEETVEELGADSGTLLMLRRFIIDSGSSENVISSDAVKKISLPDEPHPTPYKIAWLELNNDFLVTRRTIVSFSIGDSYHDKTDCDIVPMDACHLLLEELCFYPLFDSIQFIKHEVGLKKLSKETLDRFLDRPFTHSYAAPETLSKGWDMTLPGLSLNSDHKEIWFSFEPHLSPSSSLLE</sequence>
<dbReference type="PROSITE" id="PS50158">
    <property type="entry name" value="ZF_CCHC"/>
    <property type="match status" value="1"/>
</dbReference>
<dbReference type="InterPro" id="IPR001878">
    <property type="entry name" value="Znf_CCHC"/>
</dbReference>
<feature type="compositionally biased region" description="Low complexity" evidence="2">
    <location>
        <begin position="347"/>
        <end position="366"/>
    </location>
</feature>
<reference evidence="4 5" key="1">
    <citation type="journal article" date="2014" name="Genome Biol.">
        <title>Transcriptome and methylome profiling reveals relics of genome dominance in the mesopolyploid Brassica oleracea.</title>
        <authorList>
            <person name="Parkin I.A."/>
            <person name="Koh C."/>
            <person name="Tang H."/>
            <person name="Robinson S.J."/>
            <person name="Kagale S."/>
            <person name="Clarke W.E."/>
            <person name="Town C.D."/>
            <person name="Nixon J."/>
            <person name="Krishnakumar V."/>
            <person name="Bidwell S.L."/>
            <person name="Denoeud F."/>
            <person name="Belcram H."/>
            <person name="Links M.G."/>
            <person name="Just J."/>
            <person name="Clarke C."/>
            <person name="Bender T."/>
            <person name="Huebert T."/>
            <person name="Mason A.S."/>
            <person name="Pires J.C."/>
            <person name="Barker G."/>
            <person name="Moore J."/>
            <person name="Walley P.G."/>
            <person name="Manoli S."/>
            <person name="Batley J."/>
            <person name="Edwards D."/>
            <person name="Nelson M.N."/>
            <person name="Wang X."/>
            <person name="Paterson A.H."/>
            <person name="King G."/>
            <person name="Bancroft I."/>
            <person name="Chalhoub B."/>
            <person name="Sharpe A.G."/>
        </authorList>
    </citation>
    <scope>NUCLEOTIDE SEQUENCE</scope>
    <source>
        <strain evidence="4 5">cv. TO1000</strain>
    </source>
</reference>
<protein>
    <recommendedName>
        <fullName evidence="3">CCHC-type domain-containing protein</fullName>
    </recommendedName>
</protein>
<organism evidence="4 5">
    <name type="scientific">Brassica oleracea var. oleracea</name>
    <dbReference type="NCBI Taxonomy" id="109376"/>
    <lineage>
        <taxon>Eukaryota</taxon>
        <taxon>Viridiplantae</taxon>
        <taxon>Streptophyta</taxon>
        <taxon>Embryophyta</taxon>
        <taxon>Tracheophyta</taxon>
        <taxon>Spermatophyta</taxon>
        <taxon>Magnoliopsida</taxon>
        <taxon>eudicotyledons</taxon>
        <taxon>Gunneridae</taxon>
        <taxon>Pentapetalae</taxon>
        <taxon>rosids</taxon>
        <taxon>malvids</taxon>
        <taxon>Brassicales</taxon>
        <taxon>Brassicaceae</taxon>
        <taxon>Brassiceae</taxon>
        <taxon>Brassica</taxon>
    </lineage>
</organism>
<dbReference type="PANTHER" id="PTHR35046:SF18">
    <property type="entry name" value="RNA-DIRECTED DNA POLYMERASE"/>
    <property type="match status" value="1"/>
</dbReference>
<dbReference type="AlphaFoldDB" id="A0A0D3E540"/>
<evidence type="ECO:0000256" key="1">
    <source>
        <dbReference type="PROSITE-ProRule" id="PRU00047"/>
    </source>
</evidence>
<feature type="compositionally biased region" description="Basic and acidic residues" evidence="2">
    <location>
        <begin position="146"/>
        <end position="155"/>
    </location>
</feature>
<dbReference type="CDD" id="cd00303">
    <property type="entry name" value="retropepsin_like"/>
    <property type="match status" value="1"/>
</dbReference>
<dbReference type="Pfam" id="PF03732">
    <property type="entry name" value="Retrotrans_gag"/>
    <property type="match status" value="1"/>
</dbReference>
<feature type="domain" description="CCHC-type" evidence="3">
    <location>
        <begin position="387"/>
        <end position="403"/>
    </location>
</feature>
<accession>A0A0D3E540</accession>
<feature type="compositionally biased region" description="Acidic residues" evidence="2">
    <location>
        <begin position="183"/>
        <end position="194"/>
    </location>
</feature>
<keyword evidence="1" id="KW-0862">Zinc</keyword>
<dbReference type="GO" id="GO:0008270">
    <property type="term" value="F:zinc ion binding"/>
    <property type="evidence" value="ECO:0007669"/>
    <property type="project" value="UniProtKB-KW"/>
</dbReference>
<dbReference type="SUPFAM" id="SSF57756">
    <property type="entry name" value="Retrovirus zinc finger-like domains"/>
    <property type="match status" value="1"/>
</dbReference>
<evidence type="ECO:0000313" key="5">
    <source>
        <dbReference type="Proteomes" id="UP000032141"/>
    </source>
</evidence>
<dbReference type="Proteomes" id="UP000032141">
    <property type="component" value="Chromosome C9"/>
</dbReference>
<dbReference type="eggNOG" id="KOG0017">
    <property type="taxonomic scope" value="Eukaryota"/>
</dbReference>
<dbReference type="InterPro" id="IPR036875">
    <property type="entry name" value="Znf_CCHC_sf"/>
</dbReference>
<dbReference type="Gene3D" id="4.10.60.10">
    <property type="entry name" value="Zinc finger, CCHC-type"/>
    <property type="match status" value="1"/>
</dbReference>
<keyword evidence="1" id="KW-0863">Zinc-finger</keyword>
<evidence type="ECO:0000259" key="3">
    <source>
        <dbReference type="PROSITE" id="PS50158"/>
    </source>
</evidence>
<proteinExistence type="predicted"/>
<evidence type="ECO:0000256" key="2">
    <source>
        <dbReference type="SAM" id="MobiDB-lite"/>
    </source>
</evidence>
<keyword evidence="1" id="KW-0479">Metal-binding</keyword>
<feature type="region of interest" description="Disordered" evidence="2">
    <location>
        <begin position="339"/>
        <end position="377"/>
    </location>
</feature>
<reference evidence="4" key="2">
    <citation type="submission" date="2015-03" db="UniProtKB">
        <authorList>
            <consortium name="EnsemblPlants"/>
        </authorList>
    </citation>
    <scope>IDENTIFICATION</scope>
</reference>
<dbReference type="Gramene" id="Bo9g042270.1">
    <property type="protein sequence ID" value="Bo9g042270.1"/>
    <property type="gene ID" value="Bo9g042270"/>
</dbReference>
<dbReference type="HOGENOM" id="CLU_452257_0_0_1"/>
<dbReference type="Pfam" id="PF00098">
    <property type="entry name" value="zf-CCHC"/>
    <property type="match status" value="1"/>
</dbReference>